<sequence length="499" mass="52372">MSLLRTKPVEKAIADTDEPEHRLKKNLGALDLTVFGVGVTIGGGLFVLTGVAAADYAGPAVALSFVIAAVVCGLAALCYAEFASTVPVAGSAYTFSYATMGELIAWMIGWDLILEFFVAAAAVAGGWSGYLQNVLQGTPLEIPTAVANTTEGFMNLPAGLLILALTAVLVLGIKLSSRINQVAVAIKVGVALMFVLVGIFFVKAANLSPFIPPAEPTPPSEATGLTQPLIQAVFGMEPGAFGWAGIFAGAAVVFFAFIGFDVLATTAEETRDPQRNMPIGIIGALAICTAMYVAVTLVLTGMQDYKQIDSNDPAPLATALTNIGQPGLAKILAIGAACGIIVVVMILLIGQTRVGFAMARDGLLPPALAKVHPKYRTPYVITIIVGIGAAILATFTSIGVLAELVNVGTLAAFILVSIGVIVLRRTRPDLPRSFRTPWVPVLPIVSALACFYLMLNLAIETWIRFLVWMAVGFVIYFLYGRRHSRLGQGQAPVSTPPAK</sequence>
<feature type="transmembrane region" description="Helical" evidence="6">
    <location>
        <begin position="331"/>
        <end position="350"/>
    </location>
</feature>
<feature type="transmembrane region" description="Helical" evidence="6">
    <location>
        <begin position="240"/>
        <end position="264"/>
    </location>
</feature>
<feature type="transmembrane region" description="Helical" evidence="6">
    <location>
        <begin position="404"/>
        <end position="424"/>
    </location>
</feature>
<feature type="transmembrane region" description="Helical" evidence="6">
    <location>
        <begin position="156"/>
        <end position="175"/>
    </location>
</feature>
<organism evidence="7 8">
    <name type="scientific">Tenggerimyces flavus</name>
    <dbReference type="NCBI Taxonomy" id="1708749"/>
    <lineage>
        <taxon>Bacteria</taxon>
        <taxon>Bacillati</taxon>
        <taxon>Actinomycetota</taxon>
        <taxon>Actinomycetes</taxon>
        <taxon>Propionibacteriales</taxon>
        <taxon>Nocardioidaceae</taxon>
        <taxon>Tenggerimyces</taxon>
    </lineage>
</organism>
<dbReference type="Gene3D" id="1.20.1740.10">
    <property type="entry name" value="Amino acid/polyamine transporter I"/>
    <property type="match status" value="1"/>
</dbReference>
<feature type="transmembrane region" description="Helical" evidence="6">
    <location>
        <begin position="182"/>
        <end position="202"/>
    </location>
</feature>
<keyword evidence="4 6" id="KW-1133">Transmembrane helix</keyword>
<dbReference type="RefSeq" id="WP_205119557.1">
    <property type="nucleotide sequence ID" value="NZ_JAFBCM010000001.1"/>
</dbReference>
<gene>
    <name evidence="7" type="ORF">ACFOUW_34420</name>
</gene>
<proteinExistence type="predicted"/>
<evidence type="ECO:0000256" key="1">
    <source>
        <dbReference type="ARBA" id="ARBA00004141"/>
    </source>
</evidence>
<dbReference type="PANTHER" id="PTHR43243:SF4">
    <property type="entry name" value="CATIONIC AMINO ACID TRANSPORTER 4"/>
    <property type="match status" value="1"/>
</dbReference>
<evidence type="ECO:0000256" key="2">
    <source>
        <dbReference type="ARBA" id="ARBA00022448"/>
    </source>
</evidence>
<feature type="transmembrane region" description="Helical" evidence="6">
    <location>
        <begin position="461"/>
        <end position="479"/>
    </location>
</feature>
<feature type="transmembrane region" description="Helical" evidence="6">
    <location>
        <begin position="32"/>
        <end position="54"/>
    </location>
</feature>
<reference evidence="8" key="1">
    <citation type="journal article" date="2019" name="Int. J. Syst. Evol. Microbiol.">
        <title>The Global Catalogue of Microorganisms (GCM) 10K type strain sequencing project: providing services to taxonomists for standard genome sequencing and annotation.</title>
        <authorList>
            <consortium name="The Broad Institute Genomics Platform"/>
            <consortium name="The Broad Institute Genome Sequencing Center for Infectious Disease"/>
            <person name="Wu L."/>
            <person name="Ma J."/>
        </authorList>
    </citation>
    <scope>NUCLEOTIDE SEQUENCE [LARGE SCALE GENOMIC DNA]</scope>
    <source>
        <strain evidence="8">CGMCC 4.7241</strain>
    </source>
</reference>
<feature type="transmembrane region" description="Helical" evidence="6">
    <location>
        <begin position="60"/>
        <end position="82"/>
    </location>
</feature>
<feature type="transmembrane region" description="Helical" evidence="6">
    <location>
        <begin position="379"/>
        <end position="398"/>
    </location>
</feature>
<keyword evidence="8" id="KW-1185">Reference proteome</keyword>
<evidence type="ECO:0000313" key="7">
    <source>
        <dbReference type="EMBL" id="MFC3765974.1"/>
    </source>
</evidence>
<keyword evidence="2" id="KW-0813">Transport</keyword>
<keyword evidence="5 6" id="KW-0472">Membrane</keyword>
<dbReference type="PANTHER" id="PTHR43243">
    <property type="entry name" value="INNER MEMBRANE TRANSPORTER YGJI-RELATED"/>
    <property type="match status" value="1"/>
</dbReference>
<dbReference type="Pfam" id="PF13520">
    <property type="entry name" value="AA_permease_2"/>
    <property type="match status" value="1"/>
</dbReference>
<dbReference type="InterPro" id="IPR002293">
    <property type="entry name" value="AA/rel_permease1"/>
</dbReference>
<feature type="transmembrane region" description="Helical" evidence="6">
    <location>
        <begin position="436"/>
        <end position="455"/>
    </location>
</feature>
<evidence type="ECO:0000256" key="3">
    <source>
        <dbReference type="ARBA" id="ARBA00022692"/>
    </source>
</evidence>
<comment type="subcellular location">
    <subcellularLocation>
        <location evidence="1">Membrane</location>
        <topology evidence="1">Multi-pass membrane protein</topology>
    </subcellularLocation>
</comment>
<name>A0ABV7YP26_9ACTN</name>
<evidence type="ECO:0000256" key="6">
    <source>
        <dbReference type="SAM" id="Phobius"/>
    </source>
</evidence>
<dbReference type="EMBL" id="JBHRZH010000044">
    <property type="protein sequence ID" value="MFC3765974.1"/>
    <property type="molecule type" value="Genomic_DNA"/>
</dbReference>
<feature type="transmembrane region" description="Helical" evidence="6">
    <location>
        <begin position="276"/>
        <end position="299"/>
    </location>
</feature>
<comment type="caution">
    <text evidence="7">The sequence shown here is derived from an EMBL/GenBank/DDBJ whole genome shotgun (WGS) entry which is preliminary data.</text>
</comment>
<protein>
    <submittedName>
        <fullName evidence="7">Amino acid permease</fullName>
    </submittedName>
</protein>
<keyword evidence="3 6" id="KW-0812">Transmembrane</keyword>
<evidence type="ECO:0000256" key="4">
    <source>
        <dbReference type="ARBA" id="ARBA00022989"/>
    </source>
</evidence>
<feature type="transmembrane region" description="Helical" evidence="6">
    <location>
        <begin position="103"/>
        <end position="127"/>
    </location>
</feature>
<dbReference type="Proteomes" id="UP001595699">
    <property type="component" value="Unassembled WGS sequence"/>
</dbReference>
<accession>A0ABV7YP26</accession>
<dbReference type="PIRSF" id="PIRSF006060">
    <property type="entry name" value="AA_transporter"/>
    <property type="match status" value="1"/>
</dbReference>
<evidence type="ECO:0000256" key="5">
    <source>
        <dbReference type="ARBA" id="ARBA00023136"/>
    </source>
</evidence>
<evidence type="ECO:0000313" key="8">
    <source>
        <dbReference type="Proteomes" id="UP001595699"/>
    </source>
</evidence>